<reference evidence="23 24" key="1">
    <citation type="submission" date="2015-02" db="EMBL/GenBank/DDBJ databases">
        <title>Single-cell genomics of uncultivated deep-branching MTB reveals a conserved set of magnetosome genes.</title>
        <authorList>
            <person name="Kolinko S."/>
            <person name="Richter M."/>
            <person name="Glockner F.O."/>
            <person name="Brachmann A."/>
            <person name="Schuler D."/>
        </authorList>
    </citation>
    <scope>NUCLEOTIDE SEQUENCE [LARGE SCALE GENOMIC DNA]</scope>
    <source>
        <strain evidence="23">TM-1</strain>
    </source>
</reference>
<dbReference type="Proteomes" id="UP000033423">
    <property type="component" value="Unassembled WGS sequence"/>
</dbReference>
<sequence>MKKTKVGIIFGGVSVEHEVSIISGIQALYALDAERYNGIPIYISKAGLWYIGKGLSEIGNFSNTASLLDKSAHVLPSGQNGQLVLFDTTPTLFRKKPIESIDIVFPVIHGTNGEDGTLQGMLELFNIPYVGCDVQSSAVGMNKILFKGLLKGNNIPAVDYVELSMQDWLLHQHDCVNKIESKLGYPIIVKPSNLGSSIGISPVNNINELENAIVNAGQYSRSILVESLVQNLRELNCSVLGDRDGSAVSAIEEPIRNSSILSFSDKYEGGKTKGGNAKGMASTSRILPARISEPLKLKIEQLSKQVFGLLGASGVARIDFLMNKETEDLYVNEINTIPGSLSFYLWEKSGISFTELTSRMIKIALDRHRNKAKNIYVFDSNILALRAGNGKIGSKGFTYGKQRA</sequence>
<dbReference type="Gene3D" id="3.30.1490.20">
    <property type="entry name" value="ATP-grasp fold, A domain"/>
    <property type="match status" value="1"/>
</dbReference>
<dbReference type="NCBIfam" id="NF002528">
    <property type="entry name" value="PRK01966.1-4"/>
    <property type="match status" value="1"/>
</dbReference>
<evidence type="ECO:0000256" key="20">
    <source>
        <dbReference type="PIRSR" id="PIRSR039102-3"/>
    </source>
</evidence>
<dbReference type="InterPro" id="IPR005905">
    <property type="entry name" value="D_ala_D_ala"/>
</dbReference>
<comment type="subcellular location">
    <subcellularLocation>
        <location evidence="3 18">Cytoplasm</location>
    </subcellularLocation>
</comment>
<evidence type="ECO:0000256" key="12">
    <source>
        <dbReference type="ARBA" id="ARBA00022960"/>
    </source>
</evidence>
<organism evidence="23 24">
    <name type="scientific">Candidatus Magnetobacterium bavaricum</name>
    <dbReference type="NCBI Taxonomy" id="29290"/>
    <lineage>
        <taxon>Bacteria</taxon>
        <taxon>Pseudomonadati</taxon>
        <taxon>Nitrospirota</taxon>
        <taxon>Thermodesulfovibrionia</taxon>
        <taxon>Thermodesulfovibrionales</taxon>
        <taxon>Candidatus Magnetobacteriaceae</taxon>
        <taxon>Candidatus Magnetobacterium</taxon>
    </lineage>
</organism>
<proteinExistence type="inferred from homology"/>
<dbReference type="SUPFAM" id="SSF56059">
    <property type="entry name" value="Glutathione synthetase ATP-binding domain-like"/>
    <property type="match status" value="1"/>
</dbReference>
<keyword evidence="15 18" id="KW-0961">Cell wall biogenesis/degradation</keyword>
<comment type="pathway">
    <text evidence="17">Glycan biosynthesis.</text>
</comment>
<evidence type="ECO:0000256" key="8">
    <source>
        <dbReference type="ARBA" id="ARBA00022723"/>
    </source>
</evidence>
<comment type="pathway">
    <text evidence="4 18">Cell wall biogenesis; peptidoglycan biosynthesis.</text>
</comment>
<dbReference type="GO" id="GO:0046872">
    <property type="term" value="F:metal ion binding"/>
    <property type="evidence" value="ECO:0007669"/>
    <property type="project" value="UniProtKB-KW"/>
</dbReference>
<dbReference type="GO" id="GO:0005524">
    <property type="term" value="F:ATP binding"/>
    <property type="evidence" value="ECO:0007669"/>
    <property type="project" value="UniProtKB-UniRule"/>
</dbReference>
<accession>A0A0F3GKX5</accession>
<keyword evidence="7 18" id="KW-0436">Ligase</keyword>
<dbReference type="FunFam" id="3.30.1490.20:FF:000007">
    <property type="entry name" value="D-alanine--D-alanine ligase"/>
    <property type="match status" value="1"/>
</dbReference>
<keyword evidence="11 20" id="KW-0460">Magnesium</keyword>
<dbReference type="NCBIfam" id="TIGR01205">
    <property type="entry name" value="D_ala_D_alaTIGR"/>
    <property type="match status" value="1"/>
</dbReference>
<comment type="catalytic activity">
    <reaction evidence="16 18">
        <text>2 D-alanine + ATP = D-alanyl-D-alanine + ADP + phosphate + H(+)</text>
        <dbReference type="Rhea" id="RHEA:11224"/>
        <dbReference type="ChEBI" id="CHEBI:15378"/>
        <dbReference type="ChEBI" id="CHEBI:30616"/>
        <dbReference type="ChEBI" id="CHEBI:43474"/>
        <dbReference type="ChEBI" id="CHEBI:57416"/>
        <dbReference type="ChEBI" id="CHEBI:57822"/>
        <dbReference type="ChEBI" id="CHEBI:456216"/>
        <dbReference type="EC" id="6.3.2.4"/>
    </reaction>
</comment>
<feature type="active site" evidence="19">
    <location>
        <position position="340"/>
    </location>
</feature>
<evidence type="ECO:0000256" key="9">
    <source>
        <dbReference type="ARBA" id="ARBA00022741"/>
    </source>
</evidence>
<dbReference type="PANTHER" id="PTHR23132">
    <property type="entry name" value="D-ALANINE--D-ALANINE LIGASE"/>
    <property type="match status" value="1"/>
</dbReference>
<evidence type="ECO:0000256" key="18">
    <source>
        <dbReference type="HAMAP-Rule" id="MF_00047"/>
    </source>
</evidence>
<dbReference type="PATRIC" id="fig|29290.4.peg.6912"/>
<feature type="binding site" evidence="20">
    <location>
        <position position="335"/>
    </location>
    <ligand>
        <name>Mg(2+)</name>
        <dbReference type="ChEBI" id="CHEBI:18420"/>
        <label>2</label>
    </ligand>
</feature>
<evidence type="ECO:0000256" key="7">
    <source>
        <dbReference type="ARBA" id="ARBA00022598"/>
    </source>
</evidence>
<evidence type="ECO:0000256" key="11">
    <source>
        <dbReference type="ARBA" id="ARBA00022842"/>
    </source>
</evidence>
<dbReference type="GO" id="GO:0008360">
    <property type="term" value="P:regulation of cell shape"/>
    <property type="evidence" value="ECO:0007669"/>
    <property type="project" value="UniProtKB-KW"/>
</dbReference>
<feature type="binding site" evidence="20">
    <location>
        <position position="333"/>
    </location>
    <ligand>
        <name>Mg(2+)</name>
        <dbReference type="ChEBI" id="CHEBI:18420"/>
        <label>1</label>
    </ligand>
</feature>
<dbReference type="InterPro" id="IPR013815">
    <property type="entry name" value="ATP_grasp_subdomain_1"/>
</dbReference>
<evidence type="ECO:0000259" key="22">
    <source>
        <dbReference type="PROSITE" id="PS50975"/>
    </source>
</evidence>
<evidence type="ECO:0000256" key="19">
    <source>
        <dbReference type="PIRSR" id="PIRSR039102-1"/>
    </source>
</evidence>
<dbReference type="PROSITE" id="PS00843">
    <property type="entry name" value="DALA_DALA_LIGASE_1"/>
    <property type="match status" value="1"/>
</dbReference>
<evidence type="ECO:0000256" key="14">
    <source>
        <dbReference type="ARBA" id="ARBA00023211"/>
    </source>
</evidence>
<dbReference type="InterPro" id="IPR016185">
    <property type="entry name" value="PreATP-grasp_dom_sf"/>
</dbReference>
<dbReference type="AlphaFoldDB" id="A0A0F3GKX5"/>
<protein>
    <recommendedName>
        <fullName evidence="18">D-alanine--D-alanine ligase</fullName>
        <ecNumber evidence="18">6.3.2.4</ecNumber>
    </recommendedName>
    <alternativeName>
        <fullName evidence="18">D-Ala-D-Ala ligase</fullName>
    </alternativeName>
    <alternativeName>
        <fullName evidence="18">D-alanylalanine synthetase</fullName>
    </alternativeName>
</protein>
<comment type="function">
    <text evidence="2 18">Cell wall formation.</text>
</comment>
<keyword evidence="13 18" id="KW-0573">Peptidoglycan synthesis</keyword>
<feature type="binding site" evidence="20">
    <location>
        <position position="333"/>
    </location>
    <ligand>
        <name>Mg(2+)</name>
        <dbReference type="ChEBI" id="CHEBI:18420"/>
        <label>2</label>
    </ligand>
</feature>
<evidence type="ECO:0000256" key="2">
    <source>
        <dbReference type="ARBA" id="ARBA00003921"/>
    </source>
</evidence>
<dbReference type="GO" id="GO:0008716">
    <property type="term" value="F:D-alanine-D-alanine ligase activity"/>
    <property type="evidence" value="ECO:0007669"/>
    <property type="project" value="UniProtKB-UniRule"/>
</dbReference>
<dbReference type="UniPathway" id="UPA00219"/>
<keyword evidence="8 20" id="KW-0479">Metal-binding</keyword>
<keyword evidence="14 20" id="KW-0464">Manganese</keyword>
<gene>
    <name evidence="18" type="primary">ddl</name>
    <name evidence="23" type="ORF">MBAV_005227</name>
</gene>
<evidence type="ECO:0000256" key="4">
    <source>
        <dbReference type="ARBA" id="ARBA00004752"/>
    </source>
</evidence>
<dbReference type="Gene3D" id="3.40.50.20">
    <property type="match status" value="1"/>
</dbReference>
<evidence type="ECO:0000313" key="23">
    <source>
        <dbReference type="EMBL" id="KJU82575.1"/>
    </source>
</evidence>
<comment type="similarity">
    <text evidence="5 18">Belongs to the D-alanine--D-alanine ligase family.</text>
</comment>
<comment type="cofactor">
    <cofactor evidence="20">
        <name>Mg(2+)</name>
        <dbReference type="ChEBI" id="CHEBI:18420"/>
    </cofactor>
    <cofactor evidence="20">
        <name>Mn(2+)</name>
        <dbReference type="ChEBI" id="CHEBI:29035"/>
    </cofactor>
    <text evidence="20">Binds 2 magnesium or manganese ions per subunit.</text>
</comment>
<evidence type="ECO:0000256" key="21">
    <source>
        <dbReference type="PROSITE-ProRule" id="PRU00409"/>
    </source>
</evidence>
<feature type="active site" evidence="19">
    <location>
        <position position="196"/>
    </location>
</feature>
<dbReference type="GO" id="GO:0005829">
    <property type="term" value="C:cytosol"/>
    <property type="evidence" value="ECO:0007669"/>
    <property type="project" value="TreeGrafter"/>
</dbReference>
<evidence type="ECO:0000256" key="16">
    <source>
        <dbReference type="ARBA" id="ARBA00047614"/>
    </source>
</evidence>
<dbReference type="EMBL" id="LACI01002255">
    <property type="protein sequence ID" value="KJU82575.1"/>
    <property type="molecule type" value="Genomic_DNA"/>
</dbReference>
<comment type="caution">
    <text evidence="23">The sequence shown here is derived from an EMBL/GenBank/DDBJ whole genome shotgun (WGS) entry which is preliminary data.</text>
</comment>
<dbReference type="GO" id="GO:0009252">
    <property type="term" value="P:peptidoglycan biosynthetic process"/>
    <property type="evidence" value="ECO:0007669"/>
    <property type="project" value="UniProtKB-UniRule"/>
</dbReference>
<dbReference type="InterPro" id="IPR011095">
    <property type="entry name" value="Dala_Dala_lig_C"/>
</dbReference>
<keyword evidence="24" id="KW-1185">Reference proteome</keyword>
<comment type="cofactor">
    <cofactor evidence="1">
        <name>Mn(2+)</name>
        <dbReference type="ChEBI" id="CHEBI:29035"/>
    </cofactor>
</comment>
<dbReference type="GO" id="GO:0071555">
    <property type="term" value="P:cell wall organization"/>
    <property type="evidence" value="ECO:0007669"/>
    <property type="project" value="UniProtKB-KW"/>
</dbReference>
<dbReference type="PROSITE" id="PS50975">
    <property type="entry name" value="ATP_GRASP"/>
    <property type="match status" value="1"/>
</dbReference>
<evidence type="ECO:0000313" key="24">
    <source>
        <dbReference type="Proteomes" id="UP000033423"/>
    </source>
</evidence>
<dbReference type="EC" id="6.3.2.4" evidence="18"/>
<dbReference type="Pfam" id="PF07478">
    <property type="entry name" value="Dala_Dala_lig_C"/>
    <property type="match status" value="1"/>
</dbReference>
<evidence type="ECO:0000256" key="3">
    <source>
        <dbReference type="ARBA" id="ARBA00004496"/>
    </source>
</evidence>
<dbReference type="PROSITE" id="PS00844">
    <property type="entry name" value="DALA_DALA_LIGASE_2"/>
    <property type="match status" value="1"/>
</dbReference>
<dbReference type="InterPro" id="IPR011127">
    <property type="entry name" value="Dala_Dala_lig_N"/>
</dbReference>
<keyword evidence="6 18" id="KW-0963">Cytoplasm</keyword>
<feature type="binding site" evidence="20">
    <location>
        <position position="319"/>
    </location>
    <ligand>
        <name>Mg(2+)</name>
        <dbReference type="ChEBI" id="CHEBI:18420"/>
        <label>1</label>
    </ligand>
</feature>
<feature type="domain" description="ATP-grasp" evidence="22">
    <location>
        <begin position="147"/>
        <end position="362"/>
    </location>
</feature>
<evidence type="ECO:0000256" key="1">
    <source>
        <dbReference type="ARBA" id="ARBA00001936"/>
    </source>
</evidence>
<dbReference type="HAMAP" id="MF_00047">
    <property type="entry name" value="Dala_Dala_lig"/>
    <property type="match status" value="1"/>
</dbReference>
<feature type="active site" evidence="19">
    <location>
        <position position="16"/>
    </location>
</feature>
<evidence type="ECO:0000256" key="15">
    <source>
        <dbReference type="ARBA" id="ARBA00023316"/>
    </source>
</evidence>
<dbReference type="SUPFAM" id="SSF52440">
    <property type="entry name" value="PreATP-grasp domain"/>
    <property type="match status" value="1"/>
</dbReference>
<dbReference type="InterPro" id="IPR011761">
    <property type="entry name" value="ATP-grasp"/>
</dbReference>
<keyword evidence="10 21" id="KW-0067">ATP-binding</keyword>
<dbReference type="Gene3D" id="3.30.470.20">
    <property type="entry name" value="ATP-grasp fold, B domain"/>
    <property type="match status" value="1"/>
</dbReference>
<evidence type="ECO:0000256" key="17">
    <source>
        <dbReference type="ARBA" id="ARBA00060592"/>
    </source>
</evidence>
<keyword evidence="9 21" id="KW-0547">Nucleotide-binding</keyword>
<evidence type="ECO:0000256" key="6">
    <source>
        <dbReference type="ARBA" id="ARBA00022490"/>
    </source>
</evidence>
<name>A0A0F3GKX5_9BACT</name>
<dbReference type="Pfam" id="PF01820">
    <property type="entry name" value="Dala_Dala_lig_N"/>
    <property type="match status" value="1"/>
</dbReference>
<dbReference type="InterPro" id="IPR000291">
    <property type="entry name" value="D-Ala_lig_Van_CS"/>
</dbReference>
<keyword evidence="12 18" id="KW-0133">Cell shape</keyword>
<evidence type="ECO:0000256" key="13">
    <source>
        <dbReference type="ARBA" id="ARBA00022984"/>
    </source>
</evidence>
<evidence type="ECO:0000256" key="10">
    <source>
        <dbReference type="ARBA" id="ARBA00022840"/>
    </source>
</evidence>
<dbReference type="PANTHER" id="PTHR23132:SF25">
    <property type="entry name" value="D-ALANINE--D-ALANINE LIGASE A"/>
    <property type="match status" value="1"/>
</dbReference>
<dbReference type="PIRSF" id="PIRSF039102">
    <property type="entry name" value="Ddl/VanB"/>
    <property type="match status" value="1"/>
</dbReference>
<evidence type="ECO:0000256" key="5">
    <source>
        <dbReference type="ARBA" id="ARBA00010871"/>
    </source>
</evidence>